<proteinExistence type="predicted"/>
<organism evidence="1">
    <name type="scientific">freshwater metagenome</name>
    <dbReference type="NCBI Taxonomy" id="449393"/>
    <lineage>
        <taxon>unclassified sequences</taxon>
        <taxon>metagenomes</taxon>
        <taxon>ecological metagenomes</taxon>
    </lineage>
</organism>
<reference evidence="1" key="1">
    <citation type="submission" date="2020-05" db="EMBL/GenBank/DDBJ databases">
        <authorList>
            <person name="Chiriac C."/>
            <person name="Salcher M."/>
            <person name="Ghai R."/>
            <person name="Kavagutti S V."/>
        </authorList>
    </citation>
    <scope>NUCLEOTIDE SEQUENCE</scope>
</reference>
<sequence length="253" mass="28486">MQGDPLSCVILHVPHSSRIIPGEVRANIVIDDAEIESELNEMTDTKTDQLAFIAQRQSTLKPWIFMNTLSRLVIDPERFPDEREVMNSVGMGAVYTRTSRGNLLRQEPFTGTNILIDTYFTPYSDAFTELVTSRLDALGRVTIIDVHSYRTLQHPNSINHDQERPEICIGTDSFHTPENLIQSAQEACTAVGRTELNQPYAGTYIPLKFYGVDPRVQSIMMEIRADTFVDENLELSDSHTHVAHALVSLVNLV</sequence>
<dbReference type="InterPro" id="IPR007709">
    <property type="entry name" value="N-FG_amidohydro"/>
</dbReference>
<dbReference type="AlphaFoldDB" id="A0A6J7XX64"/>
<dbReference type="EMBL" id="CAFBSG010000001">
    <property type="protein sequence ID" value="CAB5239046.1"/>
    <property type="molecule type" value="Genomic_DNA"/>
</dbReference>
<gene>
    <name evidence="1" type="ORF">UFOPK3554_00051</name>
</gene>
<protein>
    <submittedName>
        <fullName evidence="1">Unannotated protein</fullName>
    </submittedName>
</protein>
<dbReference type="SUPFAM" id="SSF53187">
    <property type="entry name" value="Zn-dependent exopeptidases"/>
    <property type="match status" value="1"/>
</dbReference>
<name>A0A6J7XX64_9ZZZZ</name>
<dbReference type="Pfam" id="PF05013">
    <property type="entry name" value="FGase"/>
    <property type="match status" value="1"/>
</dbReference>
<dbReference type="Gene3D" id="3.40.630.40">
    <property type="entry name" value="Zn-dependent exopeptidases"/>
    <property type="match status" value="1"/>
</dbReference>
<accession>A0A6J7XX64</accession>
<evidence type="ECO:0000313" key="1">
    <source>
        <dbReference type="EMBL" id="CAB5239046.1"/>
    </source>
</evidence>